<accession>A0AA46BMD7</accession>
<keyword evidence="2" id="KW-0067">ATP-binding</keyword>
<dbReference type="GO" id="GO:0016887">
    <property type="term" value="F:ATP hydrolysis activity"/>
    <property type="evidence" value="ECO:0007669"/>
    <property type="project" value="TreeGrafter"/>
</dbReference>
<protein>
    <submittedName>
        <fullName evidence="3">Flp pilus assembly protein, ATPase CpaE</fullName>
    </submittedName>
</protein>
<dbReference type="Proteomes" id="UP000254118">
    <property type="component" value="Unassembled WGS sequence"/>
</dbReference>
<gene>
    <name evidence="3" type="ORF">NCTC7915_00690</name>
</gene>
<proteinExistence type="predicted"/>
<dbReference type="GO" id="GO:0005524">
    <property type="term" value="F:ATP binding"/>
    <property type="evidence" value="ECO:0007669"/>
    <property type="project" value="UniProtKB-KW"/>
</dbReference>
<dbReference type="InterPro" id="IPR027417">
    <property type="entry name" value="P-loop_NTPase"/>
</dbReference>
<dbReference type="GO" id="GO:0009898">
    <property type="term" value="C:cytoplasmic side of plasma membrane"/>
    <property type="evidence" value="ECO:0007669"/>
    <property type="project" value="TreeGrafter"/>
</dbReference>
<dbReference type="SUPFAM" id="SSF52540">
    <property type="entry name" value="P-loop containing nucleoside triphosphate hydrolases"/>
    <property type="match status" value="1"/>
</dbReference>
<dbReference type="Gene3D" id="3.40.50.300">
    <property type="entry name" value="P-loop containing nucleotide triphosphate hydrolases"/>
    <property type="match status" value="1"/>
</dbReference>
<dbReference type="GO" id="GO:0005829">
    <property type="term" value="C:cytosol"/>
    <property type="evidence" value="ECO:0007669"/>
    <property type="project" value="TreeGrafter"/>
</dbReference>
<sequence length="435" mass="45340">MRAARVRVIVGGNIGLLREALAISRGVDVVAEEEEVAGVAAAAEAALADVAIVNLTTVRLQRSLVEKMRQRGVAVLAAVPPGAADEAQTALRIGVDGHMFMNASPTDVPPLLRQACERVACDDQARTQRLRGRGPRGRELQATKTGELGAAVEGQLGSVIALWGPAGAPGRTTIAVGVAAALAGRGVRTLLIDADTYGGAVAGSLGLEQESPGLVAALRLADRGLLEPVDVELLSVQAGPLLQVLTGLDRVDRWPALVPELIGPVFDVARRYAQVTVVDCGFALEDDPELSYDTYAPRRNGATLAALEAADHVVAVGCDDPVGLSRLEDGLLELAAVGSPAERVVVNQVRTPLPKITRSGVQEGESGPVMARSAAWRRLYLGHTVHLVPADPEGVWAARMKGVPVTALQERSPAGAGIDHLAQGLLEQVAQYSSV</sequence>
<evidence type="ECO:0000313" key="3">
    <source>
        <dbReference type="EMBL" id="STD06826.1"/>
    </source>
</evidence>
<keyword evidence="1" id="KW-0547">Nucleotide-binding</keyword>
<evidence type="ECO:0000256" key="1">
    <source>
        <dbReference type="ARBA" id="ARBA00022741"/>
    </source>
</evidence>
<comment type="caution">
    <text evidence="3">The sequence shown here is derived from an EMBL/GenBank/DDBJ whole genome shotgun (WGS) entry which is preliminary data.</text>
</comment>
<reference evidence="3 4" key="1">
    <citation type="submission" date="2018-06" db="EMBL/GenBank/DDBJ databases">
        <authorList>
            <consortium name="Pathogen Informatics"/>
            <person name="Doyle S."/>
        </authorList>
    </citation>
    <scope>NUCLEOTIDE SEQUENCE [LARGE SCALE GENOMIC DNA]</scope>
    <source>
        <strain evidence="3 4">NCTC7915</strain>
    </source>
</reference>
<name>A0AA46BMD7_9MICO</name>
<dbReference type="InterPro" id="IPR050625">
    <property type="entry name" value="ParA/MinD_ATPase"/>
</dbReference>
<dbReference type="GO" id="GO:0051782">
    <property type="term" value="P:negative regulation of cell division"/>
    <property type="evidence" value="ECO:0007669"/>
    <property type="project" value="TreeGrafter"/>
</dbReference>
<organism evidence="3 4">
    <name type="scientific">Dermatophilus congolensis</name>
    <dbReference type="NCBI Taxonomy" id="1863"/>
    <lineage>
        <taxon>Bacteria</taxon>
        <taxon>Bacillati</taxon>
        <taxon>Actinomycetota</taxon>
        <taxon>Actinomycetes</taxon>
        <taxon>Micrococcales</taxon>
        <taxon>Dermatophilaceae</taxon>
        <taxon>Dermatophilus</taxon>
    </lineage>
</organism>
<dbReference type="EMBL" id="UFYA01000001">
    <property type="protein sequence ID" value="STD06826.1"/>
    <property type="molecule type" value="Genomic_DNA"/>
</dbReference>
<dbReference type="PANTHER" id="PTHR43384">
    <property type="entry name" value="SEPTUM SITE-DETERMINING PROTEIN MIND HOMOLOG, CHLOROPLASTIC-RELATED"/>
    <property type="match status" value="1"/>
</dbReference>
<evidence type="ECO:0000256" key="2">
    <source>
        <dbReference type="ARBA" id="ARBA00022840"/>
    </source>
</evidence>
<evidence type="ECO:0000313" key="4">
    <source>
        <dbReference type="Proteomes" id="UP000254118"/>
    </source>
</evidence>
<dbReference type="PANTHER" id="PTHR43384:SF6">
    <property type="entry name" value="SEPTUM SITE-DETERMINING PROTEIN MIND HOMOLOG, CHLOROPLASTIC"/>
    <property type="match status" value="1"/>
</dbReference>
<dbReference type="RefSeq" id="WP_115029853.1">
    <property type="nucleotide sequence ID" value="NZ_UFYA01000001.1"/>
</dbReference>
<dbReference type="AlphaFoldDB" id="A0AA46BMD7"/>